<dbReference type="EMBL" id="GBRH01225647">
    <property type="protein sequence ID" value="JAD72248.1"/>
    <property type="molecule type" value="Transcribed_RNA"/>
</dbReference>
<organism evidence="1">
    <name type="scientific">Arundo donax</name>
    <name type="common">Giant reed</name>
    <name type="synonym">Donax arundinaceus</name>
    <dbReference type="NCBI Taxonomy" id="35708"/>
    <lineage>
        <taxon>Eukaryota</taxon>
        <taxon>Viridiplantae</taxon>
        <taxon>Streptophyta</taxon>
        <taxon>Embryophyta</taxon>
        <taxon>Tracheophyta</taxon>
        <taxon>Spermatophyta</taxon>
        <taxon>Magnoliopsida</taxon>
        <taxon>Liliopsida</taxon>
        <taxon>Poales</taxon>
        <taxon>Poaceae</taxon>
        <taxon>PACMAD clade</taxon>
        <taxon>Arundinoideae</taxon>
        <taxon>Arundineae</taxon>
        <taxon>Arundo</taxon>
    </lineage>
</organism>
<accession>A0A0A9CCS2</accession>
<reference evidence="1" key="2">
    <citation type="journal article" date="2015" name="Data Brief">
        <title>Shoot transcriptome of the giant reed, Arundo donax.</title>
        <authorList>
            <person name="Barrero R.A."/>
            <person name="Guerrero F.D."/>
            <person name="Moolhuijzen P."/>
            <person name="Goolsby J.A."/>
            <person name="Tidwell J."/>
            <person name="Bellgard S.E."/>
            <person name="Bellgard M.I."/>
        </authorList>
    </citation>
    <scope>NUCLEOTIDE SEQUENCE</scope>
    <source>
        <tissue evidence="1">Shoot tissue taken approximately 20 cm above the soil surface</tissue>
    </source>
</reference>
<sequence>MASRSLTTDSNFIFILKFFPAIALKQMY</sequence>
<reference evidence="1" key="1">
    <citation type="submission" date="2014-09" db="EMBL/GenBank/DDBJ databases">
        <authorList>
            <person name="Magalhaes I.L.F."/>
            <person name="Oliveira U."/>
            <person name="Santos F.R."/>
            <person name="Vidigal T.H.D.A."/>
            <person name="Brescovit A.D."/>
            <person name="Santos A.J."/>
        </authorList>
    </citation>
    <scope>NUCLEOTIDE SEQUENCE</scope>
    <source>
        <tissue evidence="1">Shoot tissue taken approximately 20 cm above the soil surface</tissue>
    </source>
</reference>
<protein>
    <submittedName>
        <fullName evidence="1">Uncharacterized protein</fullName>
    </submittedName>
</protein>
<evidence type="ECO:0000313" key="1">
    <source>
        <dbReference type="EMBL" id="JAD72248.1"/>
    </source>
</evidence>
<proteinExistence type="predicted"/>
<name>A0A0A9CCS2_ARUDO</name>
<dbReference type="AlphaFoldDB" id="A0A0A9CCS2"/>